<reference evidence="6" key="1">
    <citation type="submission" date="2020-10" db="EMBL/GenBank/DDBJ databases">
        <authorList>
            <person name="Gilroy R."/>
        </authorList>
    </citation>
    <scope>NUCLEOTIDE SEQUENCE</scope>
    <source>
        <strain evidence="6">ChiW13-3771</strain>
    </source>
</reference>
<accession>A0A9D1EDG6</accession>
<dbReference type="EMBL" id="DVHN01000046">
    <property type="protein sequence ID" value="HIR88120.1"/>
    <property type="molecule type" value="Genomic_DNA"/>
</dbReference>
<keyword evidence="2 4" id="KW-0648">Protein biosynthesis</keyword>
<comment type="similarity">
    <text evidence="1 4">Belongs to the prolyl-tRNA editing family. YbaK/EbsC subfamily.</text>
</comment>
<protein>
    <recommendedName>
        <fullName evidence="4">Cys-tRNA(Pro)/Cys-tRNA(Cys) deacylase</fullName>
        <ecNumber evidence="4">4.2.-.-</ecNumber>
    </recommendedName>
</protein>
<evidence type="ECO:0000313" key="7">
    <source>
        <dbReference type="Proteomes" id="UP000824201"/>
    </source>
</evidence>
<dbReference type="Gene3D" id="3.90.960.10">
    <property type="entry name" value="YbaK/aminoacyl-tRNA synthetase-associated domain"/>
    <property type="match status" value="1"/>
</dbReference>
<dbReference type="InterPro" id="IPR036754">
    <property type="entry name" value="YbaK/aa-tRNA-synt-asso_dom_sf"/>
</dbReference>
<dbReference type="GO" id="GO:0016829">
    <property type="term" value="F:lyase activity"/>
    <property type="evidence" value="ECO:0007669"/>
    <property type="project" value="UniProtKB-KW"/>
</dbReference>
<evidence type="ECO:0000256" key="4">
    <source>
        <dbReference type="PIRNR" id="PIRNR006181"/>
    </source>
</evidence>
<dbReference type="EC" id="4.2.-.-" evidence="4"/>
<dbReference type="InterPro" id="IPR004369">
    <property type="entry name" value="Prolyl-tRNA_editing_YbaK/EbsC"/>
</dbReference>
<evidence type="ECO:0000256" key="2">
    <source>
        <dbReference type="ARBA" id="ARBA00022917"/>
    </source>
</evidence>
<dbReference type="Proteomes" id="UP000824201">
    <property type="component" value="Unassembled WGS sequence"/>
</dbReference>
<dbReference type="GO" id="GO:0006412">
    <property type="term" value="P:translation"/>
    <property type="evidence" value="ECO:0007669"/>
    <property type="project" value="UniProtKB-KW"/>
</dbReference>
<keyword evidence="3 4" id="KW-0456">Lyase</keyword>
<evidence type="ECO:0000259" key="5">
    <source>
        <dbReference type="Pfam" id="PF04073"/>
    </source>
</evidence>
<dbReference type="PANTHER" id="PTHR30411:SF0">
    <property type="entry name" value="CYS-TRNA(PRO)_CYS-TRNA(CYS) DEACYLASE YBAK"/>
    <property type="match status" value="1"/>
</dbReference>
<evidence type="ECO:0000256" key="1">
    <source>
        <dbReference type="ARBA" id="ARBA00009798"/>
    </source>
</evidence>
<comment type="caution">
    <text evidence="6">The sequence shown here is derived from an EMBL/GenBank/DDBJ whole genome shotgun (WGS) entry which is preliminary data.</text>
</comment>
<dbReference type="Pfam" id="PF04073">
    <property type="entry name" value="tRNA_edit"/>
    <property type="match status" value="1"/>
</dbReference>
<dbReference type="AlphaFoldDB" id="A0A9D1EDG6"/>
<dbReference type="PANTHER" id="PTHR30411">
    <property type="entry name" value="CYTOPLASMIC PROTEIN"/>
    <property type="match status" value="1"/>
</dbReference>
<sequence length="159" mass="17606">MKGKTNAMRLLEQAKIPFSTVEYEVDESDLSGEHVAAQLGQPVEQVFKTLVVRGEKNGIMVCCIPVAEELDMKKIATLTKDKKVEMIHVKELLGLTGYIRGGCSPIGMKKKYPTYIDETAILFDQIYISAGVRGAQIVISPEQLISYVDAKEADLVKEK</sequence>
<dbReference type="InterPro" id="IPR007214">
    <property type="entry name" value="YbaK/aa-tRNA-synth-assoc-dom"/>
</dbReference>
<feature type="domain" description="YbaK/aminoacyl-tRNA synthetase-associated" evidence="5">
    <location>
        <begin position="33"/>
        <end position="145"/>
    </location>
</feature>
<dbReference type="PIRSF" id="PIRSF006181">
    <property type="entry name" value="EbsC_YbaK"/>
    <property type="match status" value="1"/>
</dbReference>
<dbReference type="GO" id="GO:0002161">
    <property type="term" value="F:aminoacyl-tRNA deacylase activity"/>
    <property type="evidence" value="ECO:0007669"/>
    <property type="project" value="InterPro"/>
</dbReference>
<evidence type="ECO:0000313" key="6">
    <source>
        <dbReference type="EMBL" id="HIR88120.1"/>
    </source>
</evidence>
<reference evidence="6" key="2">
    <citation type="journal article" date="2021" name="PeerJ">
        <title>Extensive microbial diversity within the chicken gut microbiome revealed by metagenomics and culture.</title>
        <authorList>
            <person name="Gilroy R."/>
            <person name="Ravi A."/>
            <person name="Getino M."/>
            <person name="Pursley I."/>
            <person name="Horton D.L."/>
            <person name="Alikhan N.F."/>
            <person name="Baker D."/>
            <person name="Gharbi K."/>
            <person name="Hall N."/>
            <person name="Watson M."/>
            <person name="Adriaenssens E.M."/>
            <person name="Foster-Nyarko E."/>
            <person name="Jarju S."/>
            <person name="Secka A."/>
            <person name="Antonio M."/>
            <person name="Oren A."/>
            <person name="Chaudhuri R.R."/>
            <person name="La Ragione R."/>
            <person name="Hildebrand F."/>
            <person name="Pallen M.J."/>
        </authorList>
    </citation>
    <scope>NUCLEOTIDE SEQUENCE</scope>
    <source>
        <strain evidence="6">ChiW13-3771</strain>
    </source>
</reference>
<name>A0A9D1EDG6_9FIRM</name>
<dbReference type="CDD" id="cd00002">
    <property type="entry name" value="YbaK_deacylase"/>
    <property type="match status" value="1"/>
</dbReference>
<dbReference type="SUPFAM" id="SSF55826">
    <property type="entry name" value="YbaK/ProRS associated domain"/>
    <property type="match status" value="1"/>
</dbReference>
<organism evidence="6 7">
    <name type="scientific">Candidatus Fimimorpha faecalis</name>
    <dbReference type="NCBI Taxonomy" id="2840824"/>
    <lineage>
        <taxon>Bacteria</taxon>
        <taxon>Bacillati</taxon>
        <taxon>Bacillota</taxon>
        <taxon>Clostridia</taxon>
        <taxon>Eubacteriales</taxon>
        <taxon>Candidatus Fimimorpha</taxon>
    </lineage>
</organism>
<evidence type="ECO:0000256" key="3">
    <source>
        <dbReference type="ARBA" id="ARBA00023239"/>
    </source>
</evidence>
<proteinExistence type="inferred from homology"/>
<gene>
    <name evidence="6" type="primary">ybaK</name>
    <name evidence="6" type="ORF">IAC96_04135</name>
</gene>
<dbReference type="NCBIfam" id="TIGR00011">
    <property type="entry name" value="YbaK_EbsC"/>
    <property type="match status" value="1"/>
</dbReference>